<dbReference type="Proteomes" id="UP001429357">
    <property type="component" value="Unassembled WGS sequence"/>
</dbReference>
<dbReference type="InterPro" id="IPR004107">
    <property type="entry name" value="Integrase_SAM-like_N"/>
</dbReference>
<dbReference type="CDD" id="cd01189">
    <property type="entry name" value="INT_ICEBs1_C_like"/>
    <property type="match status" value="1"/>
</dbReference>
<keyword evidence="2" id="KW-0229">DNA integration</keyword>
<protein>
    <recommendedName>
        <fullName evidence="10">Site-specific integrase</fullName>
    </recommendedName>
</protein>
<dbReference type="InterPro" id="IPR013762">
    <property type="entry name" value="Integrase-like_cat_sf"/>
</dbReference>
<comment type="similarity">
    <text evidence="1">Belongs to the 'phage' integrase family.</text>
</comment>
<keyword evidence="4" id="KW-0233">DNA recombination</keyword>
<dbReference type="EMBL" id="MAEI02000001">
    <property type="protein sequence ID" value="MEO1782283.1"/>
    <property type="molecule type" value="Genomic_DNA"/>
</dbReference>
<dbReference type="InterPro" id="IPR050090">
    <property type="entry name" value="Tyrosine_recombinase_XerCD"/>
</dbReference>
<evidence type="ECO:0000313" key="8">
    <source>
        <dbReference type="EMBL" id="MEO1782283.1"/>
    </source>
</evidence>
<evidence type="ECO:0008006" key="10">
    <source>
        <dbReference type="Google" id="ProtNLM"/>
    </source>
</evidence>
<proteinExistence type="inferred from homology"/>
<evidence type="ECO:0000256" key="1">
    <source>
        <dbReference type="ARBA" id="ARBA00008857"/>
    </source>
</evidence>
<gene>
    <name evidence="8" type="ORF">BAU18_001876</name>
</gene>
<keyword evidence="3 5" id="KW-0238">DNA-binding</keyword>
<dbReference type="SUPFAM" id="SSF56349">
    <property type="entry name" value="DNA breaking-rejoining enzymes"/>
    <property type="match status" value="1"/>
</dbReference>
<dbReference type="Pfam" id="PF14659">
    <property type="entry name" value="Phage_int_SAM_3"/>
    <property type="match status" value="1"/>
</dbReference>
<dbReference type="Pfam" id="PF00589">
    <property type="entry name" value="Phage_integrase"/>
    <property type="match status" value="1"/>
</dbReference>
<evidence type="ECO:0000313" key="9">
    <source>
        <dbReference type="Proteomes" id="UP001429357"/>
    </source>
</evidence>
<evidence type="ECO:0000256" key="4">
    <source>
        <dbReference type="ARBA" id="ARBA00023172"/>
    </source>
</evidence>
<reference evidence="8" key="1">
    <citation type="submission" date="2016-06" db="EMBL/GenBank/DDBJ databases">
        <authorList>
            <person name="Van Tyne D."/>
        </authorList>
    </citation>
    <scope>NUCLEOTIDE SEQUENCE</scope>
    <source>
        <strain evidence="8">JM9A</strain>
    </source>
</reference>
<dbReference type="InterPro" id="IPR044068">
    <property type="entry name" value="CB"/>
</dbReference>
<dbReference type="Gene3D" id="1.10.150.130">
    <property type="match status" value="1"/>
</dbReference>
<dbReference type="PROSITE" id="PS51900">
    <property type="entry name" value="CB"/>
    <property type="match status" value="1"/>
</dbReference>
<evidence type="ECO:0000256" key="5">
    <source>
        <dbReference type="PROSITE-ProRule" id="PRU01248"/>
    </source>
</evidence>
<accession>A0ABV0F2L2</accession>
<evidence type="ECO:0000259" key="6">
    <source>
        <dbReference type="PROSITE" id="PS51898"/>
    </source>
</evidence>
<evidence type="ECO:0000259" key="7">
    <source>
        <dbReference type="PROSITE" id="PS51900"/>
    </source>
</evidence>
<dbReference type="InterPro" id="IPR011010">
    <property type="entry name" value="DNA_brk_join_enz"/>
</dbReference>
<dbReference type="PANTHER" id="PTHR30349:SF64">
    <property type="entry name" value="PROPHAGE INTEGRASE INTD-RELATED"/>
    <property type="match status" value="1"/>
</dbReference>
<dbReference type="Gene3D" id="1.10.443.10">
    <property type="entry name" value="Intergrase catalytic core"/>
    <property type="match status" value="1"/>
</dbReference>
<feature type="domain" description="Tyr recombinase" evidence="6">
    <location>
        <begin position="177"/>
        <end position="374"/>
    </location>
</feature>
<keyword evidence="9" id="KW-1185">Reference proteome</keyword>
<dbReference type="PANTHER" id="PTHR30349">
    <property type="entry name" value="PHAGE INTEGRASE-RELATED"/>
    <property type="match status" value="1"/>
</dbReference>
<dbReference type="RefSeq" id="WP_161868870.1">
    <property type="nucleotide sequence ID" value="NZ_MAEI02000001.1"/>
</dbReference>
<name>A0ABV0F2L2_9ENTE</name>
<evidence type="ECO:0000256" key="3">
    <source>
        <dbReference type="ARBA" id="ARBA00023125"/>
    </source>
</evidence>
<dbReference type="InterPro" id="IPR002104">
    <property type="entry name" value="Integrase_catalytic"/>
</dbReference>
<comment type="caution">
    <text evidence="8">The sequence shown here is derived from an EMBL/GenBank/DDBJ whole genome shotgun (WGS) entry which is preliminary data.</text>
</comment>
<dbReference type="PROSITE" id="PS51898">
    <property type="entry name" value="TYR_RECOMBINASE"/>
    <property type="match status" value="1"/>
</dbReference>
<reference evidence="8" key="2">
    <citation type="submission" date="2024-02" db="EMBL/GenBank/DDBJ databases">
        <title>The Genome Sequence of Enterococcus diestrammenae JM9A.</title>
        <authorList>
            <person name="Earl A."/>
            <person name="Manson A."/>
            <person name="Gilmore M."/>
            <person name="Sanders J."/>
            <person name="Shea T."/>
            <person name="Howe W."/>
            <person name="Livny J."/>
            <person name="Cuomo C."/>
            <person name="Neafsey D."/>
            <person name="Birren B."/>
        </authorList>
    </citation>
    <scope>NUCLEOTIDE SEQUENCE</scope>
    <source>
        <strain evidence="8">JM9A</strain>
    </source>
</reference>
<organism evidence="8 9">
    <name type="scientific">Enterococcus diestrammenae</name>
    <dbReference type="NCBI Taxonomy" id="1155073"/>
    <lineage>
        <taxon>Bacteria</taxon>
        <taxon>Bacillati</taxon>
        <taxon>Bacillota</taxon>
        <taxon>Bacilli</taxon>
        <taxon>Lactobacillales</taxon>
        <taxon>Enterococcaceae</taxon>
        <taxon>Enterococcus</taxon>
    </lineage>
</organism>
<evidence type="ECO:0000256" key="2">
    <source>
        <dbReference type="ARBA" id="ARBA00022908"/>
    </source>
</evidence>
<dbReference type="InterPro" id="IPR010998">
    <property type="entry name" value="Integrase_recombinase_N"/>
</dbReference>
<feature type="domain" description="Core-binding (CB)" evidence="7">
    <location>
        <begin position="61"/>
        <end position="149"/>
    </location>
</feature>
<sequence length="381" mass="43759">MEGSVRKRGAKWYYSFEAASVEGQRKRIERVGGNTKAEAYEAMREAMKQYENGDVIKLSNISVADYFDYWFTNYVERKLKYNTQKNYRNIIDKYIKPGIGKYKLKSAGPEMLQEFVDSLPTFNGNDKKLAKHSVEIIITVLGGAFKKAVYPWKLIRENPMQYVEPPAYDQQQQVTRSDMGIISVEQYDQILKRTPPVDPFRIPLIIGMHTGLRRGEVCALTWADISFEDKAITVNKSMTQDKNGILVGTPKTQASYRTIPADETLFKELKAHKKRQIENRLLHGKYYYNSDWVCTKANGEPVTPKSINWNCTKISKELGFRFHYHSLRHTHATLLLENGAKPKAVQERLGHSRISTTLDTYTHVTKKMKNELTDIISGVLG</sequence>